<proteinExistence type="inferred from homology"/>
<keyword evidence="10" id="KW-1185">Reference proteome</keyword>
<dbReference type="InterPro" id="IPR020846">
    <property type="entry name" value="MFS_dom"/>
</dbReference>
<dbReference type="PANTHER" id="PTHR43791">
    <property type="entry name" value="PERMEASE-RELATED"/>
    <property type="match status" value="1"/>
</dbReference>
<feature type="transmembrane region" description="Helical" evidence="7">
    <location>
        <begin position="374"/>
        <end position="396"/>
    </location>
</feature>
<feature type="transmembrane region" description="Helical" evidence="7">
    <location>
        <begin position="147"/>
        <end position="168"/>
    </location>
</feature>
<feature type="transmembrane region" description="Helical" evidence="7">
    <location>
        <begin position="343"/>
        <end position="362"/>
    </location>
</feature>
<dbReference type="FunFam" id="1.20.1250.20:FF:000064">
    <property type="entry name" value="MFS allantoate transporter"/>
    <property type="match status" value="1"/>
</dbReference>
<evidence type="ECO:0000313" key="10">
    <source>
        <dbReference type="Proteomes" id="UP000812966"/>
    </source>
</evidence>
<feature type="transmembrane region" description="Helical" evidence="7">
    <location>
        <begin position="211"/>
        <end position="231"/>
    </location>
</feature>
<protein>
    <recommendedName>
        <fullName evidence="8">Major facilitator superfamily (MFS) profile domain-containing protein</fullName>
    </recommendedName>
</protein>
<dbReference type="PANTHER" id="PTHR43791:SF16">
    <property type="entry name" value="TRANSPORTER, PUTATIVE (AFU_ORTHOLOGUE AFUA_3G01840)-RELATED"/>
    <property type="match status" value="1"/>
</dbReference>
<evidence type="ECO:0000256" key="7">
    <source>
        <dbReference type="SAM" id="Phobius"/>
    </source>
</evidence>
<comment type="caution">
    <text evidence="9">The sequence shown here is derived from an EMBL/GenBank/DDBJ whole genome shotgun (WGS) entry which is preliminary data.</text>
</comment>
<comment type="similarity">
    <text evidence="6">Belongs to the major facilitator superfamily. Allantoate permease family.</text>
</comment>
<feature type="transmembrane region" description="Helical" evidence="7">
    <location>
        <begin position="180"/>
        <end position="199"/>
    </location>
</feature>
<feature type="transmembrane region" description="Helical" evidence="7">
    <location>
        <begin position="89"/>
        <end position="111"/>
    </location>
</feature>
<dbReference type="Gene3D" id="1.20.1250.20">
    <property type="entry name" value="MFS general substrate transporter like domains"/>
    <property type="match status" value="2"/>
</dbReference>
<feature type="domain" description="Major facilitator superfamily (MFS) profile" evidence="8">
    <location>
        <begin position="51"/>
        <end position="464"/>
    </location>
</feature>
<dbReference type="SUPFAM" id="SSF103473">
    <property type="entry name" value="MFS general substrate transporter"/>
    <property type="match status" value="1"/>
</dbReference>
<feature type="transmembrane region" description="Helical" evidence="7">
    <location>
        <begin position="280"/>
        <end position="304"/>
    </location>
</feature>
<keyword evidence="5 7" id="KW-0472">Membrane</keyword>
<evidence type="ECO:0000256" key="3">
    <source>
        <dbReference type="ARBA" id="ARBA00022692"/>
    </source>
</evidence>
<feature type="transmembrane region" description="Helical" evidence="7">
    <location>
        <begin position="316"/>
        <end position="337"/>
    </location>
</feature>
<evidence type="ECO:0000313" key="9">
    <source>
        <dbReference type="EMBL" id="KAG7563050.1"/>
    </source>
</evidence>
<organism evidence="9 10">
    <name type="scientific">Filobasidium floriforme</name>
    <dbReference type="NCBI Taxonomy" id="5210"/>
    <lineage>
        <taxon>Eukaryota</taxon>
        <taxon>Fungi</taxon>
        <taxon>Dikarya</taxon>
        <taxon>Basidiomycota</taxon>
        <taxon>Agaricomycotina</taxon>
        <taxon>Tremellomycetes</taxon>
        <taxon>Filobasidiales</taxon>
        <taxon>Filobasidiaceae</taxon>
        <taxon>Filobasidium</taxon>
    </lineage>
</organism>
<dbReference type="GO" id="GO:0022857">
    <property type="term" value="F:transmembrane transporter activity"/>
    <property type="evidence" value="ECO:0007669"/>
    <property type="project" value="InterPro"/>
</dbReference>
<dbReference type="Pfam" id="PF07690">
    <property type="entry name" value="MFS_1"/>
    <property type="match status" value="1"/>
</dbReference>
<evidence type="ECO:0000256" key="2">
    <source>
        <dbReference type="ARBA" id="ARBA00022448"/>
    </source>
</evidence>
<dbReference type="PROSITE" id="PS50850">
    <property type="entry name" value="MFS"/>
    <property type="match status" value="1"/>
</dbReference>
<keyword evidence="2" id="KW-0813">Transport</keyword>
<name>A0A8K0JRA5_9TREE</name>
<dbReference type="Proteomes" id="UP000812966">
    <property type="component" value="Unassembled WGS sequence"/>
</dbReference>
<dbReference type="InterPro" id="IPR011701">
    <property type="entry name" value="MFS"/>
</dbReference>
<dbReference type="EMBL" id="JABELV010000021">
    <property type="protein sequence ID" value="KAG7563050.1"/>
    <property type="molecule type" value="Genomic_DNA"/>
</dbReference>
<dbReference type="GO" id="GO:0016020">
    <property type="term" value="C:membrane"/>
    <property type="evidence" value="ECO:0007669"/>
    <property type="project" value="UniProtKB-SubCell"/>
</dbReference>
<gene>
    <name evidence="9" type="ORF">FFLO_01482</name>
</gene>
<feature type="transmembrane region" description="Helical" evidence="7">
    <location>
        <begin position="117"/>
        <end position="135"/>
    </location>
</feature>
<dbReference type="AlphaFoldDB" id="A0A8K0JRA5"/>
<evidence type="ECO:0000259" key="8">
    <source>
        <dbReference type="PROSITE" id="PS50850"/>
    </source>
</evidence>
<sequence length="520" mass="57286">MTSNQAWDTASVEEKKHDVIHDEGDAASQANVLVVTPEDDKRVCRLIDKRLLPILIWVYFLQILDKYLLGLAAVWGLREEAGLHGNEYSTMASMNAIAQLVWLPFSSYLLVRLPAKYYMAGLVFGWGGALLGMGFSKSYASLCATRFLLGLFEAACLPLFAMITSQWYRRQEQPLRVATWYGTNGLATMFGSLMSFGIGHVKSPHISSWQLVFIIPACLTILTAPVILYVVPSNIDDAKWLTEHDRAVAYERVRFNQTGTGSSKFKVPQLLEALWDPKTWIMVCTSILLNAGANVTGTFGGLLVKGLGFDNYKTSLLNMPFGAVQLLVIVLLAWIATRFKFKGVPLAAICVPVLVGCIILVTSGRAKSDAAKNLVGPHRIGFIFAGNPLIVTWLIANTAGSTKKAVVTVMYNIGSSAGNIIGPFLFQAKEQPYYRTGLKIVMGVFAALFALVILQMFLLITLNKLNAKKRVELGMEAVIVDRSMMTKAEEDAAGAVEHVEHNEEDDDITDMKNPRFVYVL</sequence>
<comment type="subcellular location">
    <subcellularLocation>
        <location evidence="1">Membrane</location>
        <topology evidence="1">Multi-pass membrane protein</topology>
    </subcellularLocation>
</comment>
<dbReference type="InterPro" id="IPR036259">
    <property type="entry name" value="MFS_trans_sf"/>
</dbReference>
<evidence type="ECO:0000256" key="4">
    <source>
        <dbReference type="ARBA" id="ARBA00022989"/>
    </source>
</evidence>
<feature type="transmembrane region" description="Helical" evidence="7">
    <location>
        <begin position="440"/>
        <end position="460"/>
    </location>
</feature>
<accession>A0A8K0JRA5</accession>
<feature type="transmembrane region" description="Helical" evidence="7">
    <location>
        <begin position="56"/>
        <end position="77"/>
    </location>
</feature>
<keyword evidence="4 7" id="KW-1133">Transmembrane helix</keyword>
<reference evidence="9" key="1">
    <citation type="submission" date="2020-04" db="EMBL/GenBank/DDBJ databases">
        <title>Analysis of mating type loci in Filobasidium floriforme.</title>
        <authorList>
            <person name="Nowrousian M."/>
        </authorList>
    </citation>
    <scope>NUCLEOTIDE SEQUENCE</scope>
    <source>
        <strain evidence="9">CBS 6242</strain>
    </source>
</reference>
<evidence type="ECO:0000256" key="1">
    <source>
        <dbReference type="ARBA" id="ARBA00004141"/>
    </source>
</evidence>
<keyword evidence="3 7" id="KW-0812">Transmembrane</keyword>
<evidence type="ECO:0000256" key="6">
    <source>
        <dbReference type="ARBA" id="ARBA00037968"/>
    </source>
</evidence>
<evidence type="ECO:0000256" key="5">
    <source>
        <dbReference type="ARBA" id="ARBA00023136"/>
    </source>
</evidence>